<dbReference type="GO" id="GO:0003714">
    <property type="term" value="F:transcription corepressor activity"/>
    <property type="evidence" value="ECO:0007669"/>
    <property type="project" value="TreeGrafter"/>
</dbReference>
<dbReference type="EC" id="2.3.1.286" evidence="2"/>
<reference evidence="11 12" key="1">
    <citation type="submission" date="2020-05" db="EMBL/GenBank/DDBJ databases">
        <title>Identification and distribution of gene clusters putatively required for synthesis of sphingolipid metabolism inhibitors in phylogenetically diverse species of the filamentous fungus Fusarium.</title>
        <authorList>
            <person name="Kim H.-S."/>
            <person name="Busman M."/>
            <person name="Brown D.W."/>
            <person name="Divon H."/>
            <person name="Uhlig S."/>
            <person name="Proctor R.H."/>
        </authorList>
    </citation>
    <scope>NUCLEOTIDE SEQUENCE [LARGE SCALE GENOMIC DNA]</scope>
    <source>
        <strain evidence="11 12">NRRL 25311</strain>
    </source>
</reference>
<feature type="binding site" evidence="8">
    <location>
        <position position="131"/>
    </location>
    <ligand>
        <name>Zn(2+)</name>
        <dbReference type="ChEBI" id="CHEBI:29105"/>
    </ligand>
</feature>
<keyword evidence="12" id="KW-1185">Reference proteome</keyword>
<dbReference type="PANTHER" id="PTHR11085">
    <property type="entry name" value="NAD-DEPENDENT PROTEIN DEACYLASE SIRTUIN-5, MITOCHONDRIAL-RELATED"/>
    <property type="match status" value="1"/>
</dbReference>
<dbReference type="InterPro" id="IPR029035">
    <property type="entry name" value="DHS-like_NAD/FAD-binding_dom"/>
</dbReference>
<sequence length="635" mass="69998">MASSAPKVAPPERRDPLDVIDKQADEIVALIKKSKHFIVFTVQPLIGIGIPDFRGPEGAWTLRAQGRARTGKATSTLQAIPTPTHMALVELQNQGVLKYLVSQNCDGLHRRSGILRDRISELHGNSNRECCKDCGKEYIRDFRAVASYEKSVHDHRTGRKCTVCGGNLLDTIINFGEFLPEEPLKLARSHAKKADLCIALGSSLSVPPASGIPETCGKSKKSKLIICNLQETYMEGIADMHIWTESDVLMTRVMDRLGYSIPSFILKRRLVIKIERDAHDRQVVVLTGVDDDGTPVTYLQSVKLEDSRRIVRSEPFSFVFREGLDNGAEVKFALEFMGHYNEPNVAIDYSVPEEEGAETVYDLSYDPTTLTMFACKLLIILGISLSVNAFSLYEPGTDEDVTKACDKAMSADIDCDREVISFLNGGWYGSLDSEELTDAVCTKACSQSLQDWIADVSEGCEDEDKARGVIRIWTGWNATCLKDTKTGRYCNDIIADFTDFGGDEELPHDELCHPCYVKRLEMYKPSPYALNIKWHEEQLELVHKKCGSSVSTETAAPTSSKGETSEAATTAEASKSSQTANSEEESVSSTGTPVQTMSSEPTVSSTPNAAAKSVRGELFGSRALMLLLSMNLFFM</sequence>
<dbReference type="AlphaFoldDB" id="A0A8H5U9I7"/>
<evidence type="ECO:0000256" key="2">
    <source>
        <dbReference type="ARBA" id="ARBA00012928"/>
    </source>
</evidence>
<dbReference type="InterPro" id="IPR026590">
    <property type="entry name" value="Ssirtuin_cat_dom"/>
</dbReference>
<dbReference type="EMBL" id="JAAOAK010000191">
    <property type="protein sequence ID" value="KAF5683817.1"/>
    <property type="molecule type" value="Genomic_DNA"/>
</dbReference>
<feature type="compositionally biased region" description="Low complexity" evidence="9">
    <location>
        <begin position="558"/>
        <end position="580"/>
    </location>
</feature>
<dbReference type="InterPro" id="IPR003000">
    <property type="entry name" value="Sirtuin"/>
</dbReference>
<dbReference type="GO" id="GO:0070403">
    <property type="term" value="F:NAD+ binding"/>
    <property type="evidence" value="ECO:0007669"/>
    <property type="project" value="InterPro"/>
</dbReference>
<feature type="domain" description="Deacetylase sirtuin-type" evidence="10">
    <location>
        <begin position="1"/>
        <end position="260"/>
    </location>
</feature>
<keyword evidence="5 8" id="KW-0862">Zinc</keyword>
<evidence type="ECO:0000259" key="10">
    <source>
        <dbReference type="PROSITE" id="PS50305"/>
    </source>
</evidence>
<evidence type="ECO:0000256" key="1">
    <source>
        <dbReference type="ARBA" id="ARBA00006924"/>
    </source>
</evidence>
<dbReference type="GO" id="GO:0005634">
    <property type="term" value="C:nucleus"/>
    <property type="evidence" value="ECO:0007669"/>
    <property type="project" value="TreeGrafter"/>
</dbReference>
<evidence type="ECO:0000256" key="8">
    <source>
        <dbReference type="PROSITE-ProRule" id="PRU00236"/>
    </source>
</evidence>
<dbReference type="SUPFAM" id="SSF52467">
    <property type="entry name" value="DHS-like NAD/FAD-binding domain"/>
    <property type="match status" value="1"/>
</dbReference>
<feature type="region of interest" description="Disordered" evidence="9">
    <location>
        <begin position="550"/>
        <end position="610"/>
    </location>
</feature>
<comment type="similarity">
    <text evidence="7">Belongs to the sirtuin family. Class IV subfamily.</text>
</comment>
<dbReference type="GO" id="GO:0017136">
    <property type="term" value="F:histone deacetylase activity, NAD-dependent"/>
    <property type="evidence" value="ECO:0007669"/>
    <property type="project" value="TreeGrafter"/>
</dbReference>
<evidence type="ECO:0000256" key="6">
    <source>
        <dbReference type="ARBA" id="ARBA00023027"/>
    </source>
</evidence>
<feature type="binding site" evidence="8">
    <location>
        <position position="161"/>
    </location>
    <ligand>
        <name>Zn(2+)</name>
        <dbReference type="ChEBI" id="CHEBI:29105"/>
    </ligand>
</feature>
<feature type="binding site" evidence="8">
    <location>
        <position position="134"/>
    </location>
    <ligand>
        <name>Zn(2+)</name>
        <dbReference type="ChEBI" id="CHEBI:29105"/>
    </ligand>
</feature>
<evidence type="ECO:0000256" key="9">
    <source>
        <dbReference type="SAM" id="MobiDB-lite"/>
    </source>
</evidence>
<dbReference type="GO" id="GO:0000122">
    <property type="term" value="P:negative regulation of transcription by RNA polymerase II"/>
    <property type="evidence" value="ECO:0007669"/>
    <property type="project" value="TreeGrafter"/>
</dbReference>
<feature type="compositionally biased region" description="Polar residues" evidence="9">
    <location>
        <begin position="587"/>
        <end position="608"/>
    </location>
</feature>
<feature type="binding site" evidence="8">
    <location>
        <position position="164"/>
    </location>
    <ligand>
        <name>Zn(2+)</name>
        <dbReference type="ChEBI" id="CHEBI:29105"/>
    </ligand>
</feature>
<keyword evidence="6" id="KW-0520">NAD</keyword>
<keyword evidence="3" id="KW-0808">Transferase</keyword>
<comment type="caution">
    <text evidence="11">The sequence shown here is derived from an EMBL/GenBank/DDBJ whole genome shotgun (WGS) entry which is preliminary data.</text>
</comment>
<dbReference type="Gene3D" id="2.20.28.200">
    <property type="match status" value="1"/>
</dbReference>
<accession>A0A8H5U9I7</accession>
<dbReference type="Gene3D" id="3.40.50.1220">
    <property type="entry name" value="TPP-binding domain"/>
    <property type="match status" value="1"/>
</dbReference>
<evidence type="ECO:0000256" key="3">
    <source>
        <dbReference type="ARBA" id="ARBA00022679"/>
    </source>
</evidence>
<dbReference type="Proteomes" id="UP000562682">
    <property type="component" value="Unassembled WGS sequence"/>
</dbReference>
<organism evidence="11 12">
    <name type="scientific">Fusarium denticulatum</name>
    <dbReference type="NCBI Taxonomy" id="48507"/>
    <lineage>
        <taxon>Eukaryota</taxon>
        <taxon>Fungi</taxon>
        <taxon>Dikarya</taxon>
        <taxon>Ascomycota</taxon>
        <taxon>Pezizomycotina</taxon>
        <taxon>Sordariomycetes</taxon>
        <taxon>Hypocreomycetidae</taxon>
        <taxon>Hypocreales</taxon>
        <taxon>Nectriaceae</taxon>
        <taxon>Fusarium</taxon>
        <taxon>Fusarium fujikuroi species complex</taxon>
    </lineage>
</organism>
<evidence type="ECO:0000256" key="5">
    <source>
        <dbReference type="ARBA" id="ARBA00022833"/>
    </source>
</evidence>
<gene>
    <name evidence="11" type="ORF">FDENT_6996</name>
</gene>
<feature type="active site" description="Proton acceptor" evidence="8">
    <location>
        <position position="123"/>
    </location>
</feature>
<proteinExistence type="inferred from homology"/>
<evidence type="ECO:0000256" key="7">
    <source>
        <dbReference type="ARBA" id="ARBA00038170"/>
    </source>
</evidence>
<evidence type="ECO:0000313" key="12">
    <source>
        <dbReference type="Proteomes" id="UP000562682"/>
    </source>
</evidence>
<comment type="similarity">
    <text evidence="1">Belongs to the sirtuin family. Class I subfamily.</text>
</comment>
<evidence type="ECO:0000313" key="11">
    <source>
        <dbReference type="EMBL" id="KAF5683817.1"/>
    </source>
</evidence>
<dbReference type="InterPro" id="IPR050134">
    <property type="entry name" value="NAD-dep_sirtuin_deacylases"/>
</dbReference>
<protein>
    <recommendedName>
        <fullName evidence="2">protein acetyllysine N-acetyltransferase</fullName>
        <ecNumber evidence="2">2.3.1.286</ecNumber>
    </recommendedName>
</protein>
<dbReference type="GO" id="GO:0046872">
    <property type="term" value="F:metal ion binding"/>
    <property type="evidence" value="ECO:0007669"/>
    <property type="project" value="UniProtKB-KW"/>
</dbReference>
<name>A0A8H5U9I7_9HYPO</name>
<dbReference type="PROSITE" id="PS50305">
    <property type="entry name" value="SIRTUIN"/>
    <property type="match status" value="1"/>
</dbReference>
<keyword evidence="4 8" id="KW-0479">Metal-binding</keyword>
<dbReference type="Pfam" id="PF02146">
    <property type="entry name" value="SIR2"/>
    <property type="match status" value="1"/>
</dbReference>
<dbReference type="PANTHER" id="PTHR11085:SF12">
    <property type="entry name" value="NAD-DEPENDENT PROTEIN DEACYLASE SIRTUIN-6"/>
    <property type="match status" value="1"/>
</dbReference>
<evidence type="ECO:0000256" key="4">
    <source>
        <dbReference type="ARBA" id="ARBA00022723"/>
    </source>
</evidence>